<dbReference type="InterPro" id="IPR044492">
    <property type="entry name" value="P_typ_ATPase_HD_dom"/>
</dbReference>
<dbReference type="InterPro" id="IPR036412">
    <property type="entry name" value="HAD-like_sf"/>
</dbReference>
<comment type="similarity">
    <text evidence="2 16">Belongs to the cation transport ATPase (P-type) (TC 3.A.3) family. Type IB subfamily.</text>
</comment>
<dbReference type="InterPro" id="IPR023214">
    <property type="entry name" value="HAD_sf"/>
</dbReference>
<keyword evidence="5" id="KW-0597">Phosphoprotein</keyword>
<evidence type="ECO:0000256" key="12">
    <source>
        <dbReference type="ARBA" id="ARBA00023065"/>
    </source>
</evidence>
<reference evidence="18 19" key="1">
    <citation type="submission" date="2022-11" db="EMBL/GenBank/DDBJ databases">
        <title>Study of microbial diversity in lake waters.</title>
        <authorList>
            <person name="Zhang J."/>
        </authorList>
    </citation>
    <scope>NUCLEOTIDE SEQUENCE [LARGE SCALE GENOMIC DNA]</scope>
    <source>
        <strain evidence="18 19">DT12</strain>
    </source>
</reference>
<dbReference type="PROSITE" id="PS50846">
    <property type="entry name" value="HMA_2"/>
    <property type="match status" value="1"/>
</dbReference>
<evidence type="ECO:0000256" key="6">
    <source>
        <dbReference type="ARBA" id="ARBA00022692"/>
    </source>
</evidence>
<keyword evidence="4" id="KW-0104">Cadmium</keyword>
<evidence type="ECO:0000313" key="18">
    <source>
        <dbReference type="EMBL" id="MCX7569842.1"/>
    </source>
</evidence>
<name>A0ABT3X226_9BACL</name>
<proteinExistence type="inferred from homology"/>
<keyword evidence="9 16" id="KW-0067">ATP-binding</keyword>
<evidence type="ECO:0000256" key="7">
    <source>
        <dbReference type="ARBA" id="ARBA00022723"/>
    </source>
</evidence>
<protein>
    <recommendedName>
        <fullName evidence="14">Cd(2+)-exporting ATPase</fullName>
        <ecNumber evidence="14">7.2.2.21</ecNumber>
    </recommendedName>
</protein>
<keyword evidence="16" id="KW-1003">Cell membrane</keyword>
<organism evidence="18 19">
    <name type="scientific">Tumebacillus lacus</name>
    <dbReference type="NCBI Taxonomy" id="2995335"/>
    <lineage>
        <taxon>Bacteria</taxon>
        <taxon>Bacillati</taxon>
        <taxon>Bacillota</taxon>
        <taxon>Bacilli</taxon>
        <taxon>Bacillales</taxon>
        <taxon>Alicyclobacillaceae</taxon>
        <taxon>Tumebacillus</taxon>
    </lineage>
</organism>
<dbReference type="EMBL" id="JAPMLT010000003">
    <property type="protein sequence ID" value="MCX7569842.1"/>
    <property type="molecule type" value="Genomic_DNA"/>
</dbReference>
<evidence type="ECO:0000259" key="17">
    <source>
        <dbReference type="PROSITE" id="PS50846"/>
    </source>
</evidence>
<feature type="transmembrane region" description="Helical" evidence="16">
    <location>
        <begin position="332"/>
        <end position="356"/>
    </location>
</feature>
<dbReference type="Gene3D" id="3.30.70.100">
    <property type="match status" value="1"/>
</dbReference>
<evidence type="ECO:0000256" key="15">
    <source>
        <dbReference type="ARBA" id="ARBA00049338"/>
    </source>
</evidence>
<dbReference type="Gene3D" id="3.40.1110.10">
    <property type="entry name" value="Calcium-transporting ATPase, cytoplasmic domain N"/>
    <property type="match status" value="1"/>
</dbReference>
<keyword evidence="8 16" id="KW-0547">Nucleotide-binding</keyword>
<dbReference type="EC" id="7.2.2.21" evidence="14"/>
<dbReference type="Gene3D" id="2.70.150.10">
    <property type="entry name" value="Calcium-transporting ATPase, cytoplasmic transduction domain A"/>
    <property type="match status" value="1"/>
</dbReference>
<accession>A0ABT3X226</accession>
<dbReference type="CDD" id="cd00371">
    <property type="entry name" value="HMA"/>
    <property type="match status" value="1"/>
</dbReference>
<dbReference type="InterPro" id="IPR023298">
    <property type="entry name" value="ATPase_P-typ_TM_dom_sf"/>
</dbReference>
<dbReference type="SUPFAM" id="SSF81653">
    <property type="entry name" value="Calcium ATPase, transduction domain A"/>
    <property type="match status" value="1"/>
</dbReference>
<dbReference type="InterPro" id="IPR018303">
    <property type="entry name" value="ATPase_P-typ_P_site"/>
</dbReference>
<dbReference type="InterPro" id="IPR027256">
    <property type="entry name" value="P-typ_ATPase_IB"/>
</dbReference>
<keyword evidence="3" id="KW-0813">Transport</keyword>
<dbReference type="PROSITE" id="PS00154">
    <property type="entry name" value="ATPASE_E1_E2"/>
    <property type="match status" value="1"/>
</dbReference>
<evidence type="ECO:0000256" key="2">
    <source>
        <dbReference type="ARBA" id="ARBA00006024"/>
    </source>
</evidence>
<keyword evidence="11 16" id="KW-1133">Transmembrane helix</keyword>
<dbReference type="PRINTS" id="PR00941">
    <property type="entry name" value="CDATPASE"/>
</dbReference>
<dbReference type="InterPro" id="IPR051014">
    <property type="entry name" value="Cation_Transport_ATPase_IB"/>
</dbReference>
<feature type="transmembrane region" description="Helical" evidence="16">
    <location>
        <begin position="362"/>
        <end position="391"/>
    </location>
</feature>
<feature type="transmembrane region" description="Helical" evidence="16">
    <location>
        <begin position="131"/>
        <end position="151"/>
    </location>
</feature>
<dbReference type="PRINTS" id="PR00119">
    <property type="entry name" value="CATATPASE"/>
</dbReference>
<dbReference type="NCBIfam" id="TIGR01494">
    <property type="entry name" value="ATPase_P-type"/>
    <property type="match status" value="1"/>
</dbReference>
<feature type="transmembrane region" description="Helical" evidence="16">
    <location>
        <begin position="679"/>
        <end position="697"/>
    </location>
</feature>
<feature type="domain" description="HMA" evidence="17">
    <location>
        <begin position="19"/>
        <end position="82"/>
    </location>
</feature>
<evidence type="ECO:0000256" key="16">
    <source>
        <dbReference type="RuleBase" id="RU362081"/>
    </source>
</evidence>
<evidence type="ECO:0000256" key="5">
    <source>
        <dbReference type="ARBA" id="ARBA00022553"/>
    </source>
</evidence>
<dbReference type="InterPro" id="IPR001757">
    <property type="entry name" value="P_typ_ATPase"/>
</dbReference>
<dbReference type="Gene3D" id="3.40.50.1000">
    <property type="entry name" value="HAD superfamily/HAD-like"/>
    <property type="match status" value="1"/>
</dbReference>
<dbReference type="InterPro" id="IPR006121">
    <property type="entry name" value="HMA_dom"/>
</dbReference>
<dbReference type="SFLD" id="SFLDG00002">
    <property type="entry name" value="C1.7:_P-type_atpase_like"/>
    <property type="match status" value="1"/>
</dbReference>
<keyword evidence="19" id="KW-1185">Reference proteome</keyword>
<dbReference type="Pfam" id="PF00122">
    <property type="entry name" value="E1-E2_ATPase"/>
    <property type="match status" value="1"/>
</dbReference>
<keyword evidence="13 16" id="KW-0472">Membrane</keyword>
<dbReference type="Pfam" id="PF00702">
    <property type="entry name" value="Hydrolase"/>
    <property type="match status" value="1"/>
</dbReference>
<dbReference type="SUPFAM" id="SSF55008">
    <property type="entry name" value="HMA, heavy metal-associated domain"/>
    <property type="match status" value="1"/>
</dbReference>
<dbReference type="Pfam" id="PF00403">
    <property type="entry name" value="HMA"/>
    <property type="match status" value="1"/>
</dbReference>
<feature type="transmembrane region" description="Helical" evidence="16">
    <location>
        <begin position="703"/>
        <end position="722"/>
    </location>
</feature>
<comment type="caution">
    <text evidence="18">The sequence shown here is derived from an EMBL/GenBank/DDBJ whole genome shotgun (WGS) entry which is preliminary data.</text>
</comment>
<evidence type="ECO:0000256" key="11">
    <source>
        <dbReference type="ARBA" id="ARBA00022989"/>
    </source>
</evidence>
<dbReference type="Proteomes" id="UP001208017">
    <property type="component" value="Unassembled WGS sequence"/>
</dbReference>
<keyword evidence="12" id="KW-0406">Ion transport</keyword>
<evidence type="ECO:0000313" key="19">
    <source>
        <dbReference type="Proteomes" id="UP001208017"/>
    </source>
</evidence>
<evidence type="ECO:0000256" key="3">
    <source>
        <dbReference type="ARBA" id="ARBA00022448"/>
    </source>
</evidence>
<keyword evidence="7 16" id="KW-0479">Metal-binding</keyword>
<evidence type="ECO:0000256" key="14">
    <source>
        <dbReference type="ARBA" id="ARBA00039103"/>
    </source>
</evidence>
<evidence type="ECO:0000256" key="8">
    <source>
        <dbReference type="ARBA" id="ARBA00022741"/>
    </source>
</evidence>
<evidence type="ECO:0000256" key="13">
    <source>
        <dbReference type="ARBA" id="ARBA00023136"/>
    </source>
</evidence>
<feature type="transmembrane region" description="Helical" evidence="16">
    <location>
        <begin position="109"/>
        <end position="125"/>
    </location>
</feature>
<sequence length="725" mass="77512">MDDAASASAADLRLMPGEARTVFHIDGMDCGECARTVERVVGKLDGVRELQVNFNTTKMTAVHTAAIPAMIRAVEQVGYRGTVLETTSDAAVPAAASQTASFWDRHKRTILTAVSGVLLGAGFVAEYAGPGGLTAIFLYLLAILTGGFYAARAGLYALRSFTLDMNFLMTVAAVGAALIGEWSEGATVVFLFAVGNWLQAQTMERTRRSIRSLMDLAPKEALVRRQGREERLPLEQIGIGDIVIVRPGERIPMDGTVSSGSSTVNQAPVTGESIPVYKVTGDDVFAGTINETGSFEFHVTKRVEDSTLARMIHLVEEAQAQRAPSQQFVDRFAAVYTPAVVILALLIALIPPLLFAGDWSEWIYRALALLVIACPCALVISTPVSIVAAIGNAARRGVLIKGGAFLEEAGRIRAIAFDKTGTLTVGRPEVVRVEALEGRTERDVLAVAAAVESRSEHPLARAILEAHATHHPGERLQKVEHFQAHAGKGAEAVADGITYRIGKPTWFADMGYTSRWAADRVEAEQRLGRTVMLLAADRAIIGLLSVADVVRPESVEAIRHLRAAGIERTVLLTGDNQRTADAIGAQVGVDTALGELLPEQKLAQIRTLQQQVGPVAMVGDGINDAPALATADIGIAMGGAGTDTALETADLVLMSDDLAQLPFTMRLSRSALRVIQQNIWFSLLVKAVFLLLTVFGLSNLWMAVFADTGTALLVIANGMRLLRAK</sequence>
<evidence type="ECO:0000256" key="4">
    <source>
        <dbReference type="ARBA" id="ARBA00022539"/>
    </source>
</evidence>
<dbReference type="SUPFAM" id="SSF81665">
    <property type="entry name" value="Calcium ATPase, transmembrane domain M"/>
    <property type="match status" value="1"/>
</dbReference>
<dbReference type="SFLD" id="SFLDF00027">
    <property type="entry name" value="p-type_atpase"/>
    <property type="match status" value="1"/>
</dbReference>
<dbReference type="PANTHER" id="PTHR48085">
    <property type="entry name" value="CADMIUM/ZINC-TRANSPORTING ATPASE HMA2-RELATED"/>
    <property type="match status" value="1"/>
</dbReference>
<dbReference type="NCBIfam" id="TIGR01511">
    <property type="entry name" value="ATPase-IB1_Cu"/>
    <property type="match status" value="1"/>
</dbReference>
<gene>
    <name evidence="18" type="ORF">OS242_07685</name>
</gene>
<evidence type="ECO:0000256" key="10">
    <source>
        <dbReference type="ARBA" id="ARBA00022967"/>
    </source>
</evidence>
<dbReference type="NCBIfam" id="TIGR01512">
    <property type="entry name" value="ATPase-IB2_Cd"/>
    <property type="match status" value="1"/>
</dbReference>
<dbReference type="InterPro" id="IPR059000">
    <property type="entry name" value="ATPase_P-type_domA"/>
</dbReference>
<dbReference type="SFLD" id="SFLDS00003">
    <property type="entry name" value="Haloacid_Dehalogenase"/>
    <property type="match status" value="1"/>
</dbReference>
<evidence type="ECO:0000256" key="9">
    <source>
        <dbReference type="ARBA" id="ARBA00022840"/>
    </source>
</evidence>
<dbReference type="SUPFAM" id="SSF56784">
    <property type="entry name" value="HAD-like"/>
    <property type="match status" value="1"/>
</dbReference>
<dbReference type="InterPro" id="IPR023299">
    <property type="entry name" value="ATPase_P-typ_cyto_dom_N"/>
</dbReference>
<evidence type="ECO:0000256" key="1">
    <source>
        <dbReference type="ARBA" id="ARBA00004141"/>
    </source>
</evidence>
<dbReference type="InterPro" id="IPR036163">
    <property type="entry name" value="HMA_dom_sf"/>
</dbReference>
<comment type="catalytic activity">
    <reaction evidence="15">
        <text>Cd(2+)(in) + ATP + H2O = Cd(2+)(out) + ADP + phosphate + H(+)</text>
        <dbReference type="Rhea" id="RHEA:12132"/>
        <dbReference type="ChEBI" id="CHEBI:15377"/>
        <dbReference type="ChEBI" id="CHEBI:15378"/>
        <dbReference type="ChEBI" id="CHEBI:30616"/>
        <dbReference type="ChEBI" id="CHEBI:43474"/>
        <dbReference type="ChEBI" id="CHEBI:48775"/>
        <dbReference type="ChEBI" id="CHEBI:456216"/>
        <dbReference type="EC" id="7.2.2.21"/>
    </reaction>
</comment>
<dbReference type="InterPro" id="IPR008250">
    <property type="entry name" value="ATPase_P-typ_transduc_dom_A_sf"/>
</dbReference>
<dbReference type="NCBIfam" id="TIGR01525">
    <property type="entry name" value="ATPase-IB_hvy"/>
    <property type="match status" value="1"/>
</dbReference>
<comment type="subcellular location">
    <subcellularLocation>
        <location evidence="16">Cell membrane</location>
    </subcellularLocation>
    <subcellularLocation>
        <location evidence="1">Membrane</location>
        <topology evidence="1">Multi-pass membrane protein</topology>
    </subcellularLocation>
</comment>
<dbReference type="PANTHER" id="PTHR48085:SF5">
    <property type="entry name" value="CADMIUM_ZINC-TRANSPORTING ATPASE HMA4-RELATED"/>
    <property type="match status" value="1"/>
</dbReference>
<keyword evidence="6 16" id="KW-0812">Transmembrane</keyword>
<keyword evidence="10" id="KW-1278">Translocase</keyword>